<dbReference type="Proteomes" id="UP001606300">
    <property type="component" value="Unassembled WGS sequence"/>
</dbReference>
<dbReference type="InterPro" id="IPR029016">
    <property type="entry name" value="GAF-like_dom_sf"/>
</dbReference>
<organism evidence="7 8">
    <name type="scientific">Pelomonas dachongensis</name>
    <dbReference type="NCBI Taxonomy" id="3299029"/>
    <lineage>
        <taxon>Bacteria</taxon>
        <taxon>Pseudomonadati</taxon>
        <taxon>Pseudomonadota</taxon>
        <taxon>Betaproteobacteria</taxon>
        <taxon>Burkholderiales</taxon>
        <taxon>Sphaerotilaceae</taxon>
        <taxon>Roseateles</taxon>
    </lineage>
</organism>
<sequence length="715" mass="76324">MQAAPAFGQADLSNCERELIHLAGAVQPHGALLVLAGADLRVQQLSGNVARLLGVAPDALLQRPLAVLGGDVAERVAQLQQGADLREAVALQCRLGVAQRRFDGALHRLADGHLVLELEPAATALDGVELQDLAPDVLAATLSGALQRFGAAPSVGVLADAVVEVLRHLTGYDRVVVYKFDPDGHGKVIAEARHPRLESLLGHHYPASDIPQRARALYLLNRVRMLVDVDAVQAPLLPAHLPATEAPLDMSLCQLRSMSPIHLQYLRNMGVTATLTASLVREGQLWGLIACHHYSPRYLRCTLRAAADLLAEVASTRISAIENYAHAQVALMVRRLEQRLVEATSTEGDWRYALFRNPRTLLQPLDATGAALFCEGEVLTTGEAPSTPELRALLAWVQQQPPRGDEPFACASVGQANPALASLTPTASGVLAVRLSTNSPDWLIWFRKEQLQSITWAGDPAKPMVANNPLELSPRRSFAAWSEIVRGTAVPWSSSEIALARGIGVALVDIIVQVHAVRLLIAEHQLVQIRGAVAGSREPVLVANAQGGAVFANAALLALRGAPVDKGIPIEALFVAEAPVQQALAQMRHARHGWRHELDLRTEGGEAVPMAVHAEPVSGRDGALLGFVLTLIDLREARRADTARLNLESALQLAAQGGSVEADEVISAILTNASLAAMDIADARGGPPVAPLLQELETSTRRAAGLYAQIRSFSG</sequence>
<evidence type="ECO:0000256" key="4">
    <source>
        <dbReference type="ARBA" id="ARBA00023170"/>
    </source>
</evidence>
<dbReference type="PROSITE" id="PS50046">
    <property type="entry name" value="PHYTOCHROME_2"/>
    <property type="match status" value="1"/>
</dbReference>
<dbReference type="InterPro" id="IPR035965">
    <property type="entry name" value="PAS-like_dom_sf"/>
</dbReference>
<dbReference type="Gene3D" id="3.30.450.20">
    <property type="entry name" value="PAS domain"/>
    <property type="match status" value="2"/>
</dbReference>
<dbReference type="InterPro" id="IPR013515">
    <property type="entry name" value="Phytochrome_cen-reg"/>
</dbReference>
<gene>
    <name evidence="7" type="ORF">ACG02S_14010</name>
</gene>
<accession>A0ABW7ERV3</accession>
<keyword evidence="1" id="KW-0600">Photoreceptor protein</keyword>
<dbReference type="Pfam" id="PF00360">
    <property type="entry name" value="PHY"/>
    <property type="match status" value="1"/>
</dbReference>
<dbReference type="InterPro" id="IPR000700">
    <property type="entry name" value="PAS-assoc_C"/>
</dbReference>
<dbReference type="EMBL" id="JBIGHY010000004">
    <property type="protein sequence ID" value="MFG6415010.1"/>
    <property type="molecule type" value="Genomic_DNA"/>
</dbReference>
<evidence type="ECO:0000256" key="3">
    <source>
        <dbReference type="ARBA" id="ARBA00022991"/>
    </source>
</evidence>
<dbReference type="SMART" id="SM00065">
    <property type="entry name" value="GAF"/>
    <property type="match status" value="1"/>
</dbReference>
<proteinExistence type="predicted"/>
<dbReference type="PANTHER" id="PTHR43065:SF42">
    <property type="entry name" value="TWO-COMPONENT SENSOR PPRA"/>
    <property type="match status" value="1"/>
</dbReference>
<dbReference type="PANTHER" id="PTHR43065">
    <property type="entry name" value="SENSOR HISTIDINE KINASE"/>
    <property type="match status" value="1"/>
</dbReference>
<dbReference type="InterPro" id="IPR000014">
    <property type="entry name" value="PAS"/>
</dbReference>
<dbReference type="SUPFAM" id="SSF55785">
    <property type="entry name" value="PYP-like sensor domain (PAS domain)"/>
    <property type="match status" value="2"/>
</dbReference>
<dbReference type="Pfam" id="PF08446">
    <property type="entry name" value="PAS_2"/>
    <property type="match status" value="1"/>
</dbReference>
<evidence type="ECO:0000259" key="5">
    <source>
        <dbReference type="PROSITE" id="PS50046"/>
    </source>
</evidence>
<evidence type="ECO:0000313" key="8">
    <source>
        <dbReference type="Proteomes" id="UP001606300"/>
    </source>
</evidence>
<evidence type="ECO:0000256" key="2">
    <source>
        <dbReference type="ARBA" id="ARBA00022606"/>
    </source>
</evidence>
<protein>
    <submittedName>
        <fullName evidence="7">GAF domain-containing protein</fullName>
    </submittedName>
</protein>
<comment type="caution">
    <text evidence="7">The sequence shown here is derived from an EMBL/GenBank/DDBJ whole genome shotgun (WGS) entry which is preliminary data.</text>
</comment>
<dbReference type="PROSITE" id="PS50113">
    <property type="entry name" value="PAC"/>
    <property type="match status" value="1"/>
</dbReference>
<dbReference type="Gene3D" id="3.30.450.270">
    <property type="match status" value="1"/>
</dbReference>
<feature type="domain" description="PAC" evidence="6">
    <location>
        <begin position="594"/>
        <end position="646"/>
    </location>
</feature>
<keyword evidence="3" id="KW-0157">Chromophore</keyword>
<dbReference type="InterPro" id="IPR003018">
    <property type="entry name" value="GAF"/>
</dbReference>
<keyword evidence="2" id="KW-0716">Sensory transduction</keyword>
<dbReference type="Pfam" id="PF01590">
    <property type="entry name" value="GAF"/>
    <property type="match status" value="1"/>
</dbReference>
<keyword evidence="8" id="KW-1185">Reference proteome</keyword>
<dbReference type="RefSeq" id="WP_394471070.1">
    <property type="nucleotide sequence ID" value="NZ_JBIGHY010000004.1"/>
</dbReference>
<reference evidence="7 8" key="1">
    <citation type="submission" date="2024-09" db="EMBL/GenBank/DDBJ databases">
        <title>Novel species of the genus Pelomonas and Roseateles isolated from streams.</title>
        <authorList>
            <person name="Lu H."/>
        </authorList>
    </citation>
    <scope>NUCLEOTIDE SEQUENCE [LARGE SCALE GENOMIC DNA]</scope>
    <source>
        <strain evidence="7 8">DC23W</strain>
    </source>
</reference>
<dbReference type="Pfam" id="PF13426">
    <property type="entry name" value="PAS_9"/>
    <property type="match status" value="1"/>
</dbReference>
<dbReference type="InterPro" id="IPR001294">
    <property type="entry name" value="Phytochrome"/>
</dbReference>
<evidence type="ECO:0000259" key="6">
    <source>
        <dbReference type="PROSITE" id="PS50113"/>
    </source>
</evidence>
<dbReference type="InterPro" id="IPR043150">
    <property type="entry name" value="Phytochrome_PHY_sf"/>
</dbReference>
<keyword evidence="4" id="KW-0675">Receptor</keyword>
<dbReference type="InterPro" id="IPR016132">
    <property type="entry name" value="Phyto_chromo_attachment"/>
</dbReference>
<name>A0ABW7ERV3_9BURK</name>
<dbReference type="SUPFAM" id="SSF55781">
    <property type="entry name" value="GAF domain-like"/>
    <property type="match status" value="2"/>
</dbReference>
<evidence type="ECO:0000256" key="1">
    <source>
        <dbReference type="ARBA" id="ARBA00022543"/>
    </source>
</evidence>
<feature type="domain" description="Phytochrome chromophore attachment site" evidence="5">
    <location>
        <begin position="154"/>
        <end position="312"/>
    </location>
</feature>
<dbReference type="InterPro" id="IPR013654">
    <property type="entry name" value="PAS_2"/>
</dbReference>
<dbReference type="PRINTS" id="PR01033">
    <property type="entry name" value="PHYTOCHROME"/>
</dbReference>
<evidence type="ECO:0000313" key="7">
    <source>
        <dbReference type="EMBL" id="MFG6415010.1"/>
    </source>
</evidence>
<dbReference type="Gene3D" id="3.30.450.40">
    <property type="match status" value="1"/>
</dbReference>